<evidence type="ECO:0000313" key="3">
    <source>
        <dbReference type="Proteomes" id="UP000006695"/>
    </source>
</evidence>
<evidence type="ECO:0000313" key="2">
    <source>
        <dbReference type="EMBL" id="ABQ24294.1"/>
    </source>
</evidence>
<reference evidence="2 3" key="1">
    <citation type="submission" date="2007-05" db="EMBL/GenBank/DDBJ databases">
        <title>Complete sequence of Geobacter uraniireducens Rf4.</title>
        <authorList>
            <consortium name="US DOE Joint Genome Institute"/>
            <person name="Copeland A."/>
            <person name="Lucas S."/>
            <person name="Lapidus A."/>
            <person name="Barry K."/>
            <person name="Detter J.C."/>
            <person name="Glavina del Rio T."/>
            <person name="Hammon N."/>
            <person name="Israni S."/>
            <person name="Dalin E."/>
            <person name="Tice H."/>
            <person name="Pitluck S."/>
            <person name="Chertkov O."/>
            <person name="Brettin T."/>
            <person name="Bruce D."/>
            <person name="Han C."/>
            <person name="Schmutz J."/>
            <person name="Larimer F."/>
            <person name="Land M."/>
            <person name="Hauser L."/>
            <person name="Kyrpides N."/>
            <person name="Mikhailova N."/>
            <person name="Shelobolina E."/>
            <person name="Aklujkar M."/>
            <person name="Lovley D."/>
            <person name="Richardson P."/>
        </authorList>
    </citation>
    <scope>NUCLEOTIDE SEQUENCE [LARGE SCALE GENOMIC DNA]</scope>
    <source>
        <strain evidence="2 3">Rf4</strain>
    </source>
</reference>
<dbReference type="KEGG" id="gur:Gura_0078"/>
<organism evidence="2 3">
    <name type="scientific">Geotalea uraniireducens (strain Rf4)</name>
    <name type="common">Geobacter uraniireducens</name>
    <dbReference type="NCBI Taxonomy" id="351605"/>
    <lineage>
        <taxon>Bacteria</taxon>
        <taxon>Pseudomonadati</taxon>
        <taxon>Thermodesulfobacteriota</taxon>
        <taxon>Desulfuromonadia</taxon>
        <taxon>Geobacterales</taxon>
        <taxon>Geobacteraceae</taxon>
        <taxon>Geotalea</taxon>
    </lineage>
</organism>
<keyword evidence="1" id="KW-0732">Signal</keyword>
<name>A5GDR1_GEOUR</name>
<proteinExistence type="predicted"/>
<dbReference type="Proteomes" id="UP000006695">
    <property type="component" value="Chromosome"/>
</dbReference>
<protein>
    <submittedName>
        <fullName evidence="2">Uncharacterized protein</fullName>
    </submittedName>
</protein>
<dbReference type="OrthoDB" id="5397392at2"/>
<dbReference type="EMBL" id="CP000698">
    <property type="protein sequence ID" value="ABQ24294.1"/>
    <property type="molecule type" value="Genomic_DNA"/>
</dbReference>
<accession>A5GDR1</accession>
<evidence type="ECO:0000256" key="1">
    <source>
        <dbReference type="SAM" id="SignalP"/>
    </source>
</evidence>
<dbReference type="AlphaFoldDB" id="A5GDR1"/>
<sequence length="102" mass="10984">MKKNMIVGIAVAAGMLSFGALSASAVDSCGKCADKQAVQQFIQETAALTSALKAKDIELRKQYTYEGIDIRKVSVLETELKDLKDKINVVAQKYGLPACSRS</sequence>
<dbReference type="Gene3D" id="1.20.120.1490">
    <property type="match status" value="1"/>
</dbReference>
<dbReference type="HOGENOM" id="CLU_171729_0_0_7"/>
<feature type="chain" id="PRO_5002681621" evidence="1">
    <location>
        <begin position="26"/>
        <end position="102"/>
    </location>
</feature>
<feature type="signal peptide" evidence="1">
    <location>
        <begin position="1"/>
        <end position="25"/>
    </location>
</feature>
<keyword evidence="3" id="KW-1185">Reference proteome</keyword>
<dbReference type="RefSeq" id="WP_011937023.1">
    <property type="nucleotide sequence ID" value="NC_009483.1"/>
</dbReference>
<gene>
    <name evidence="2" type="ordered locus">Gura_0078</name>
</gene>